<name>A0A6J2PA17_COTGO</name>
<feature type="signal peptide" evidence="5">
    <location>
        <begin position="1"/>
        <end position="22"/>
    </location>
</feature>
<dbReference type="PANTHER" id="PTHR11967">
    <property type="entry name" value="ALPHA-1-ACID GLYCOPROTEIN"/>
    <property type="match status" value="1"/>
</dbReference>
<dbReference type="InterPro" id="IPR012674">
    <property type="entry name" value="Calycin"/>
</dbReference>
<organism evidence="6 7">
    <name type="scientific">Cottoperca gobio</name>
    <name type="common">Frogmouth</name>
    <name type="synonym">Aphritis gobio</name>
    <dbReference type="NCBI Taxonomy" id="56716"/>
    <lineage>
        <taxon>Eukaryota</taxon>
        <taxon>Metazoa</taxon>
        <taxon>Chordata</taxon>
        <taxon>Craniata</taxon>
        <taxon>Vertebrata</taxon>
        <taxon>Euteleostomi</taxon>
        <taxon>Actinopterygii</taxon>
        <taxon>Neopterygii</taxon>
        <taxon>Teleostei</taxon>
        <taxon>Neoteleostei</taxon>
        <taxon>Acanthomorphata</taxon>
        <taxon>Eupercaria</taxon>
        <taxon>Perciformes</taxon>
        <taxon>Notothenioidei</taxon>
        <taxon>Bovichtidae</taxon>
        <taxon>Cottoperca</taxon>
    </lineage>
</organism>
<keyword evidence="6" id="KW-1185">Reference proteome</keyword>
<feature type="chain" id="PRO_5026901532" evidence="5">
    <location>
        <begin position="23"/>
        <end position="228"/>
    </location>
</feature>
<dbReference type="RefSeq" id="XP_029282199.1">
    <property type="nucleotide sequence ID" value="XM_029426339.1"/>
</dbReference>
<dbReference type="SUPFAM" id="SSF50814">
    <property type="entry name" value="Lipocalins"/>
    <property type="match status" value="1"/>
</dbReference>
<keyword evidence="3 5" id="KW-0732">Signal</keyword>
<evidence type="ECO:0000256" key="2">
    <source>
        <dbReference type="ARBA" id="ARBA00022525"/>
    </source>
</evidence>
<keyword evidence="2" id="KW-0964">Secreted</keyword>
<sequence>MSVVKRVALLLLLLAAIITSEAVAPENCEGLKKLPTNDLHEISGDWVLVWSVSNKQIGWDLNMNLSSSHVEFRLLPDNNTVMFTERNLFSNNTCINYYINMSLEVQPDNHTLHTINTMEEKNGVTVPYNESGSLDFYETCPDCMMMVYKEPENRFLLNYRREGKHQDVEQMTAAHADHQRLAECLGFPLDKPFIYDGAADFCHKKSSPEVMATVKPEEVKTHKHPQAN</sequence>
<evidence type="ECO:0000313" key="7">
    <source>
        <dbReference type="RefSeq" id="XP_029282199.1"/>
    </source>
</evidence>
<dbReference type="GeneID" id="115004644"/>
<dbReference type="InParanoid" id="A0A6J2PA17"/>
<evidence type="ECO:0000256" key="3">
    <source>
        <dbReference type="ARBA" id="ARBA00022729"/>
    </source>
</evidence>
<dbReference type="Gene3D" id="2.40.128.20">
    <property type="match status" value="1"/>
</dbReference>
<evidence type="ECO:0000256" key="4">
    <source>
        <dbReference type="ARBA" id="ARBA00023180"/>
    </source>
</evidence>
<proteinExistence type="predicted"/>
<evidence type="ECO:0000313" key="6">
    <source>
        <dbReference type="Proteomes" id="UP000504630"/>
    </source>
</evidence>
<accession>A0A6J2PA17</accession>
<dbReference type="Proteomes" id="UP000504630">
    <property type="component" value="Unplaced"/>
</dbReference>
<evidence type="ECO:0000256" key="1">
    <source>
        <dbReference type="ARBA" id="ARBA00004613"/>
    </source>
</evidence>
<dbReference type="OrthoDB" id="8929479at2759"/>
<evidence type="ECO:0000256" key="5">
    <source>
        <dbReference type="SAM" id="SignalP"/>
    </source>
</evidence>
<dbReference type="GO" id="GO:0005576">
    <property type="term" value="C:extracellular region"/>
    <property type="evidence" value="ECO:0007669"/>
    <property type="project" value="UniProtKB-SubCell"/>
</dbReference>
<dbReference type="PANTHER" id="PTHR11967:SF2">
    <property type="entry name" value="ALPHA-1-ACID GLYCOPROTEIN 1"/>
    <property type="match status" value="1"/>
</dbReference>
<reference evidence="7" key="1">
    <citation type="submission" date="2025-08" db="UniProtKB">
        <authorList>
            <consortium name="RefSeq"/>
        </authorList>
    </citation>
    <scope>IDENTIFICATION</scope>
</reference>
<protein>
    <submittedName>
        <fullName evidence="7">Saxitoxin and tetrodotoxin-binding protein 1-like</fullName>
    </submittedName>
</protein>
<dbReference type="KEGG" id="cgob:115004644"/>
<comment type="subcellular location">
    <subcellularLocation>
        <location evidence="1">Secreted</location>
    </subcellularLocation>
</comment>
<dbReference type="AlphaFoldDB" id="A0A6J2PA17"/>
<gene>
    <name evidence="7" type="primary">LOC115004644</name>
</gene>
<keyword evidence="4" id="KW-0325">Glycoprotein</keyword>